<dbReference type="AlphaFoldDB" id="A0A813RJC2"/>
<reference evidence="7" key="1">
    <citation type="submission" date="2021-02" db="EMBL/GenBank/DDBJ databases">
        <authorList>
            <person name="Nowell W R."/>
        </authorList>
    </citation>
    <scope>NUCLEOTIDE SEQUENCE</scope>
</reference>
<sequence>MVFIRDLKREFFDYIIKQQRRIVIFVHLDVDSLCAWKIFQHLLQCEHLTYTCIPVLYKYDLENGYMQHTSSTNKDVKCIVLINCGATLDLYDFLSLTNDAVLFVLDSLRNFDHRNVYDAKQIRLIVLPTKIENEKKRVPDYESLFHEKYDDEEENQENNSDAENDDDNRESFLDDVDQFSEVNQKRLKRQWLKKRDELLFDYYRYHSHSYSSALIMFDLAWVLSKDTNDLLWYAIIGVTEQLLHSRIDRDFYMEQINLLHTHVLRLNHQLYHNSTSNSSSNDDPTNTMKLSMDCFNIKFDEDVNFHLLRHWTLYESIKHSQDMLLLFKLWSSKGQQRLKEFLADLGIPKREYEQYYRDMDVSYKTDLKKQILEKRIQEKYKYTTSTIMLPTFIASSGFSMKLCPQDIVYSTMATLQTANTTSSSSSTMVDLTERFSLALHSLNHQNTTIYLNGIELEKSYLTKTQYLMDTLLQSDKYLLYDNTVPFIQLKFDQNMFNSSANTSTDSASSSCYFFTHPYQTYVFARKVLQTFVCYKSINSKTSTTLRLPLVLVAPFSLTTVGNRTTGDNQELIYIIVGIPQMSTHHSVPGNYFATAFENADQRCGNVGRFVFFDHSVFLLQEQHYQKFIDALTLVLAK</sequence>
<keyword evidence="4" id="KW-0539">Nucleus</keyword>
<evidence type="ECO:0000256" key="6">
    <source>
        <dbReference type="SAM" id="MobiDB-lite"/>
    </source>
</evidence>
<dbReference type="PANTHER" id="PTHR10507:SF0">
    <property type="entry name" value="CELL DIVISION CONTROL PROTEIN 45 HOMOLOG"/>
    <property type="match status" value="1"/>
</dbReference>
<dbReference type="EMBL" id="CAJNOQ010000288">
    <property type="protein sequence ID" value="CAF0782865.1"/>
    <property type="molecule type" value="Genomic_DNA"/>
</dbReference>
<evidence type="ECO:0000256" key="3">
    <source>
        <dbReference type="ARBA" id="ARBA00022705"/>
    </source>
</evidence>
<dbReference type="Proteomes" id="UP000681722">
    <property type="component" value="Unassembled WGS sequence"/>
</dbReference>
<dbReference type="EMBL" id="CAJOBC010000288">
    <property type="protein sequence ID" value="CAF3566339.1"/>
    <property type="molecule type" value="Genomic_DNA"/>
</dbReference>
<dbReference type="GO" id="GO:0031261">
    <property type="term" value="C:DNA replication preinitiation complex"/>
    <property type="evidence" value="ECO:0007669"/>
    <property type="project" value="TreeGrafter"/>
</dbReference>
<dbReference type="GO" id="GO:0003682">
    <property type="term" value="F:chromatin binding"/>
    <property type="evidence" value="ECO:0007669"/>
    <property type="project" value="TreeGrafter"/>
</dbReference>
<evidence type="ECO:0000256" key="2">
    <source>
        <dbReference type="ARBA" id="ARBA00010727"/>
    </source>
</evidence>
<comment type="similarity">
    <text evidence="2">Belongs to the CDC45 family.</text>
</comment>
<dbReference type="Proteomes" id="UP000663829">
    <property type="component" value="Unassembled WGS sequence"/>
</dbReference>
<evidence type="ECO:0000256" key="1">
    <source>
        <dbReference type="ARBA" id="ARBA00004123"/>
    </source>
</evidence>
<evidence type="ECO:0000256" key="5">
    <source>
        <dbReference type="ARBA" id="ARBA00023306"/>
    </source>
</evidence>
<dbReference type="GO" id="GO:1902977">
    <property type="term" value="P:mitotic DNA replication preinitiation complex assembly"/>
    <property type="evidence" value="ECO:0007669"/>
    <property type="project" value="TreeGrafter"/>
</dbReference>
<dbReference type="PANTHER" id="PTHR10507">
    <property type="entry name" value="CDC45-RELATED PROTEIN"/>
    <property type="match status" value="1"/>
</dbReference>
<gene>
    <name evidence="7" type="ORF">GPM918_LOCUS2568</name>
    <name evidence="8" type="ORF">SRO942_LOCUS2568</name>
</gene>
<dbReference type="OrthoDB" id="10258882at2759"/>
<comment type="subcellular location">
    <subcellularLocation>
        <location evidence="1">Nucleus</location>
    </subcellularLocation>
</comment>
<dbReference type="InterPro" id="IPR003874">
    <property type="entry name" value="CDC45"/>
</dbReference>
<dbReference type="GO" id="GO:0003697">
    <property type="term" value="F:single-stranded DNA binding"/>
    <property type="evidence" value="ECO:0007669"/>
    <property type="project" value="TreeGrafter"/>
</dbReference>
<organism evidence="7 9">
    <name type="scientific">Didymodactylos carnosus</name>
    <dbReference type="NCBI Taxonomy" id="1234261"/>
    <lineage>
        <taxon>Eukaryota</taxon>
        <taxon>Metazoa</taxon>
        <taxon>Spiralia</taxon>
        <taxon>Gnathifera</taxon>
        <taxon>Rotifera</taxon>
        <taxon>Eurotatoria</taxon>
        <taxon>Bdelloidea</taxon>
        <taxon>Philodinida</taxon>
        <taxon>Philodinidae</taxon>
        <taxon>Didymodactylos</taxon>
    </lineage>
</organism>
<evidence type="ECO:0000313" key="8">
    <source>
        <dbReference type="EMBL" id="CAF3566339.1"/>
    </source>
</evidence>
<accession>A0A813RJC2</accession>
<protein>
    <recommendedName>
        <fullName evidence="10">Cell division control protein 45</fullName>
    </recommendedName>
</protein>
<dbReference type="GO" id="GO:0006270">
    <property type="term" value="P:DNA replication initiation"/>
    <property type="evidence" value="ECO:0007669"/>
    <property type="project" value="InterPro"/>
</dbReference>
<dbReference type="Pfam" id="PF02724">
    <property type="entry name" value="CDC45"/>
    <property type="match status" value="1"/>
</dbReference>
<feature type="region of interest" description="Disordered" evidence="6">
    <location>
        <begin position="148"/>
        <end position="167"/>
    </location>
</feature>
<evidence type="ECO:0000256" key="4">
    <source>
        <dbReference type="ARBA" id="ARBA00023242"/>
    </source>
</evidence>
<feature type="compositionally biased region" description="Acidic residues" evidence="6">
    <location>
        <begin position="150"/>
        <end position="167"/>
    </location>
</feature>
<dbReference type="GO" id="GO:0003688">
    <property type="term" value="F:DNA replication origin binding"/>
    <property type="evidence" value="ECO:0007669"/>
    <property type="project" value="TreeGrafter"/>
</dbReference>
<proteinExistence type="inferred from homology"/>
<keyword evidence="3" id="KW-0235">DNA replication</keyword>
<evidence type="ECO:0008006" key="10">
    <source>
        <dbReference type="Google" id="ProtNLM"/>
    </source>
</evidence>
<keyword evidence="5" id="KW-0131">Cell cycle</keyword>
<name>A0A813RJC2_9BILA</name>
<evidence type="ECO:0000313" key="9">
    <source>
        <dbReference type="Proteomes" id="UP000663829"/>
    </source>
</evidence>
<evidence type="ECO:0000313" key="7">
    <source>
        <dbReference type="EMBL" id="CAF0782865.1"/>
    </source>
</evidence>
<keyword evidence="9" id="KW-1185">Reference proteome</keyword>
<dbReference type="GO" id="GO:0000727">
    <property type="term" value="P:double-strand break repair via break-induced replication"/>
    <property type="evidence" value="ECO:0007669"/>
    <property type="project" value="TreeGrafter"/>
</dbReference>
<comment type="caution">
    <text evidence="7">The sequence shown here is derived from an EMBL/GenBank/DDBJ whole genome shotgun (WGS) entry which is preliminary data.</text>
</comment>